<feature type="signal peptide" evidence="2">
    <location>
        <begin position="1"/>
        <end position="17"/>
    </location>
</feature>
<dbReference type="Proteomes" id="UP000053660">
    <property type="component" value="Unassembled WGS sequence"/>
</dbReference>
<evidence type="ECO:0000313" key="4">
    <source>
        <dbReference type="Proteomes" id="UP000053660"/>
    </source>
</evidence>
<feature type="region of interest" description="Disordered" evidence="1">
    <location>
        <begin position="24"/>
        <end position="49"/>
    </location>
</feature>
<accession>A0A0B1SW03</accession>
<keyword evidence="2" id="KW-0732">Signal</keyword>
<gene>
    <name evidence="3" type="ORF">OESDEN_12548</name>
</gene>
<evidence type="ECO:0000256" key="2">
    <source>
        <dbReference type="SAM" id="SignalP"/>
    </source>
</evidence>
<dbReference type="PANTHER" id="PTHR36955">
    <property type="entry name" value="SECRETED NEMATODE CLADE V PROTEIN GENE FAMILY"/>
    <property type="match status" value="1"/>
</dbReference>
<feature type="chain" id="PRO_5002081780" evidence="2">
    <location>
        <begin position="18"/>
        <end position="153"/>
    </location>
</feature>
<dbReference type="EMBL" id="KN557279">
    <property type="protein sequence ID" value="KHJ87672.1"/>
    <property type="molecule type" value="Genomic_DNA"/>
</dbReference>
<protein>
    <submittedName>
        <fullName evidence="3">Uncharacterized protein</fullName>
    </submittedName>
</protein>
<proteinExistence type="predicted"/>
<sequence>MKYLVIVFALLYCCLEACPPTQPPSGGGATASPGGAGGGQTTPKNKTNVKREVDQIKLTVVSNQVFNPSMNGNHLQVFRALVDDYFKTKQMNYNKDLVTETVKNENGKFAVAYDILGSECETVKNFAREAKGSTNFVTAMKLKCGDQTEVEIN</sequence>
<dbReference type="InterPro" id="IPR035126">
    <property type="entry name" value="SCVP"/>
</dbReference>
<feature type="compositionally biased region" description="Gly residues" evidence="1">
    <location>
        <begin position="25"/>
        <end position="40"/>
    </location>
</feature>
<organism evidence="3 4">
    <name type="scientific">Oesophagostomum dentatum</name>
    <name type="common">Nodular worm</name>
    <dbReference type="NCBI Taxonomy" id="61180"/>
    <lineage>
        <taxon>Eukaryota</taxon>
        <taxon>Metazoa</taxon>
        <taxon>Ecdysozoa</taxon>
        <taxon>Nematoda</taxon>
        <taxon>Chromadorea</taxon>
        <taxon>Rhabditida</taxon>
        <taxon>Rhabditina</taxon>
        <taxon>Rhabditomorpha</taxon>
        <taxon>Strongyloidea</taxon>
        <taxon>Strongylidae</taxon>
        <taxon>Oesophagostomum</taxon>
    </lineage>
</organism>
<name>A0A0B1SW03_OESDE</name>
<dbReference type="PANTHER" id="PTHR36955:SF1">
    <property type="entry name" value="SECRETED NEMATODE CLADE V PROTEIN GENE FAMILY"/>
    <property type="match status" value="1"/>
</dbReference>
<keyword evidence="4" id="KW-1185">Reference proteome</keyword>
<evidence type="ECO:0000313" key="3">
    <source>
        <dbReference type="EMBL" id="KHJ87672.1"/>
    </source>
</evidence>
<evidence type="ECO:0000256" key="1">
    <source>
        <dbReference type="SAM" id="MobiDB-lite"/>
    </source>
</evidence>
<reference evidence="3 4" key="1">
    <citation type="submission" date="2014-03" db="EMBL/GenBank/DDBJ databases">
        <title>Draft genome of the hookworm Oesophagostomum dentatum.</title>
        <authorList>
            <person name="Mitreva M."/>
        </authorList>
    </citation>
    <scope>NUCLEOTIDE SEQUENCE [LARGE SCALE GENOMIC DNA]</scope>
    <source>
        <strain evidence="3 4">OD-Hann</strain>
    </source>
</reference>
<dbReference type="Pfam" id="PF17619">
    <property type="entry name" value="SCVP"/>
    <property type="match status" value="1"/>
</dbReference>
<dbReference type="OrthoDB" id="5872262at2759"/>
<dbReference type="AlphaFoldDB" id="A0A0B1SW03"/>